<sequence length="523" mass="59161">MVLLSSVLLRNQPRLLRDLNCILKRPGEEVRIICSVDSPQVECLVATYAQRISSRDAVIHLIPRSPDSSRPDLELSTYASPSLPCVWSTKELHPENHSHIHSVDPRWAPFVMELLQVKLETTFTPVHRKKLVQSLQLLNKIHGALPPSIFVHDVSREGSHAVTGGGFADIWKGWRNGKLVCLKVLRFFTGSPEDREKLFKDLSNEVLLWKQLRHERILPLYGVSMELFQPSYCIVSPWMRNGDIGSFLRTSNESRFDKKLFLIREIAEGLSYLHGLDPPIVHGDIKGSNILISDDFHCCLADFGLSFIETQSTNISESTHDRGSIQWLAPELMDPDAVPTQTGYSKTRDIYAFGCTVVEVLTGRPPFPEYKMPLHVMIQVLKGNRPPRPRECSEELWTLIQRCWSERILDRPPASAVFDRLTSLASPRPIYPSIINNVTSSLPSHYKFPPIRACRRPPESLSSQNSLNTLPAVHEVTLEGYSDGFAVSGTTVMPNSITWDDADLLDAWKEYQLRQSANPILFV</sequence>
<dbReference type="InterPro" id="IPR051681">
    <property type="entry name" value="Ser/Thr_Kinases-Pseudokinases"/>
</dbReference>
<evidence type="ECO:0000313" key="2">
    <source>
        <dbReference type="EMBL" id="THU92130.1"/>
    </source>
</evidence>
<evidence type="ECO:0000259" key="1">
    <source>
        <dbReference type="PROSITE" id="PS50011"/>
    </source>
</evidence>
<dbReference type="AlphaFoldDB" id="A0A4S8LS98"/>
<dbReference type="PANTHER" id="PTHR44329">
    <property type="entry name" value="SERINE/THREONINE-PROTEIN KINASE TNNI3K-RELATED"/>
    <property type="match status" value="1"/>
</dbReference>
<accession>A0A4S8LS98</accession>
<dbReference type="SMART" id="SM00220">
    <property type="entry name" value="S_TKc"/>
    <property type="match status" value="1"/>
</dbReference>
<gene>
    <name evidence="2" type="ORF">K435DRAFT_217200</name>
</gene>
<dbReference type="InterPro" id="IPR000719">
    <property type="entry name" value="Prot_kinase_dom"/>
</dbReference>
<evidence type="ECO:0000313" key="3">
    <source>
        <dbReference type="Proteomes" id="UP000297245"/>
    </source>
</evidence>
<dbReference type="PROSITE" id="PS00108">
    <property type="entry name" value="PROTEIN_KINASE_ST"/>
    <property type="match status" value="1"/>
</dbReference>
<dbReference type="GO" id="GO:0005524">
    <property type="term" value="F:ATP binding"/>
    <property type="evidence" value="ECO:0007669"/>
    <property type="project" value="InterPro"/>
</dbReference>
<feature type="domain" description="Protein kinase" evidence="1">
    <location>
        <begin position="156"/>
        <end position="431"/>
    </location>
</feature>
<dbReference type="InterPro" id="IPR011009">
    <property type="entry name" value="Kinase-like_dom_sf"/>
</dbReference>
<reference evidence="2 3" key="1">
    <citation type="journal article" date="2019" name="Nat. Ecol. Evol.">
        <title>Megaphylogeny resolves global patterns of mushroom evolution.</title>
        <authorList>
            <person name="Varga T."/>
            <person name="Krizsan K."/>
            <person name="Foldi C."/>
            <person name="Dima B."/>
            <person name="Sanchez-Garcia M."/>
            <person name="Sanchez-Ramirez S."/>
            <person name="Szollosi G.J."/>
            <person name="Szarkandi J.G."/>
            <person name="Papp V."/>
            <person name="Albert L."/>
            <person name="Andreopoulos W."/>
            <person name="Angelini C."/>
            <person name="Antonin V."/>
            <person name="Barry K.W."/>
            <person name="Bougher N.L."/>
            <person name="Buchanan P."/>
            <person name="Buyck B."/>
            <person name="Bense V."/>
            <person name="Catcheside P."/>
            <person name="Chovatia M."/>
            <person name="Cooper J."/>
            <person name="Damon W."/>
            <person name="Desjardin D."/>
            <person name="Finy P."/>
            <person name="Geml J."/>
            <person name="Haridas S."/>
            <person name="Hughes K."/>
            <person name="Justo A."/>
            <person name="Karasinski D."/>
            <person name="Kautmanova I."/>
            <person name="Kiss B."/>
            <person name="Kocsube S."/>
            <person name="Kotiranta H."/>
            <person name="LaButti K.M."/>
            <person name="Lechner B.E."/>
            <person name="Liimatainen K."/>
            <person name="Lipzen A."/>
            <person name="Lukacs Z."/>
            <person name="Mihaltcheva S."/>
            <person name="Morgado L.N."/>
            <person name="Niskanen T."/>
            <person name="Noordeloos M.E."/>
            <person name="Ohm R.A."/>
            <person name="Ortiz-Santana B."/>
            <person name="Ovrebo C."/>
            <person name="Racz N."/>
            <person name="Riley R."/>
            <person name="Savchenko A."/>
            <person name="Shiryaev A."/>
            <person name="Soop K."/>
            <person name="Spirin V."/>
            <person name="Szebenyi C."/>
            <person name="Tomsovsky M."/>
            <person name="Tulloss R.E."/>
            <person name="Uehling J."/>
            <person name="Grigoriev I.V."/>
            <person name="Vagvolgyi C."/>
            <person name="Papp T."/>
            <person name="Martin F.M."/>
            <person name="Miettinen O."/>
            <person name="Hibbett D.S."/>
            <person name="Nagy L.G."/>
        </authorList>
    </citation>
    <scope>NUCLEOTIDE SEQUENCE [LARGE SCALE GENOMIC DNA]</scope>
    <source>
        <strain evidence="2 3">CBS 962.96</strain>
    </source>
</reference>
<dbReference type="Gene3D" id="1.10.510.10">
    <property type="entry name" value="Transferase(Phosphotransferase) domain 1"/>
    <property type="match status" value="1"/>
</dbReference>
<dbReference type="Proteomes" id="UP000297245">
    <property type="component" value="Unassembled WGS sequence"/>
</dbReference>
<dbReference type="InterPro" id="IPR008271">
    <property type="entry name" value="Ser/Thr_kinase_AS"/>
</dbReference>
<keyword evidence="3" id="KW-1185">Reference proteome</keyword>
<dbReference type="InterPro" id="IPR001245">
    <property type="entry name" value="Ser-Thr/Tyr_kinase_cat_dom"/>
</dbReference>
<dbReference type="EMBL" id="ML179287">
    <property type="protein sequence ID" value="THU92130.1"/>
    <property type="molecule type" value="Genomic_DNA"/>
</dbReference>
<dbReference type="GO" id="GO:0004674">
    <property type="term" value="F:protein serine/threonine kinase activity"/>
    <property type="evidence" value="ECO:0007669"/>
    <property type="project" value="TreeGrafter"/>
</dbReference>
<protein>
    <submittedName>
        <fullName evidence="2">Kinase-like protein</fullName>
    </submittedName>
</protein>
<keyword evidence="2" id="KW-0418">Kinase</keyword>
<keyword evidence="2" id="KW-0808">Transferase</keyword>
<name>A0A4S8LS98_DENBC</name>
<dbReference type="SUPFAM" id="SSF56112">
    <property type="entry name" value="Protein kinase-like (PK-like)"/>
    <property type="match status" value="1"/>
</dbReference>
<organism evidence="2 3">
    <name type="scientific">Dendrothele bispora (strain CBS 962.96)</name>
    <dbReference type="NCBI Taxonomy" id="1314807"/>
    <lineage>
        <taxon>Eukaryota</taxon>
        <taxon>Fungi</taxon>
        <taxon>Dikarya</taxon>
        <taxon>Basidiomycota</taxon>
        <taxon>Agaricomycotina</taxon>
        <taxon>Agaricomycetes</taxon>
        <taxon>Agaricomycetidae</taxon>
        <taxon>Agaricales</taxon>
        <taxon>Agaricales incertae sedis</taxon>
        <taxon>Dendrothele</taxon>
    </lineage>
</organism>
<proteinExistence type="predicted"/>
<dbReference type="Pfam" id="PF07714">
    <property type="entry name" value="PK_Tyr_Ser-Thr"/>
    <property type="match status" value="1"/>
</dbReference>
<dbReference type="PROSITE" id="PS50011">
    <property type="entry name" value="PROTEIN_KINASE_DOM"/>
    <property type="match status" value="1"/>
</dbReference>
<dbReference type="OrthoDB" id="346907at2759"/>